<sequence length="856" mass="97234">MSSPKRQCLQTDEDGEENLDVRSPSPELCEAMEHRPRSPSPSTPHPTERDVMRCDSPPLCEPSSSGSRPPSPQITFSEMSRQSSPSPLLEEYEQYARDEDSLSFTSDSPNTIDIDDDFEDAFTYDHNLPDFECYEKHKPVYKNAPITLHQSLVSILTFALTYALSGQCIQSLLRLIDIHCATEDNVFKSSLYLFKKYFAHLNSKVDYQYFCSECYDEVPNKKCLKCKGSPPLCYLVSLPMLDQLEKMFKREGFYSQLRFSCGESERSSGISDVWDGKLFEDLSKLGSLGKPDMLSLSWYTDGALIFESSKLSVWLLQLSINNLRYSERFKKENMLVPAIWLGPVKPLGKHLLEGVYPDLIKLKNGVKMEVQGLGTKKIEGEISNGTGDTPARALMLNMTAHNGEKACQKCYQPGEPREGCAGVRVFPYCPDEMQERTEECFESEGEIASRAKSINSYNGLKGSSYLTKLTQFTVRGTSIDEMHLVFGGINKTLTKLLVDDEFSTLPFNVHNKCFHLIDERLLSIKVPIYLTRVPQSLKNFATWKTSLLKSWFLYFALAVLRGAIPDLNYRHFASLVAAIQLLNGDTVSEEALAQAEKLLDIFVAFFEDMYGRANMTLTVHLLLHLKKVVEEQGPLWTTSCFPQERINGEMIKLIHGTRYVDMQMAAAINMYMGLEDILSELEESPAKDFCNAMMQRTSTCKSTRVGDITIFGDIKKIKDVSLHDVNEEFLKEKNLTQTFNSIKKEKCIYIAESHRKTKRDASCASYWDQEMIEVGIIRTFVKSEDDSNVYAVINKLKIIDSIPTLIPNICVPNIHVYKRCEEIDVIPVNLLHDVCVKMDIDNKLYVAKRCNKQEVE</sequence>
<feature type="compositionally biased region" description="Polar residues" evidence="1">
    <location>
        <begin position="1"/>
        <end position="10"/>
    </location>
</feature>
<evidence type="ECO:0000313" key="3">
    <source>
        <dbReference type="Proteomes" id="UP001219518"/>
    </source>
</evidence>
<protein>
    <submittedName>
        <fullName evidence="2">O-succinylhomoserine sulfhydrylase</fullName>
    </submittedName>
</protein>
<accession>A0AAE1GTX9</accession>
<feature type="region of interest" description="Disordered" evidence="1">
    <location>
        <begin position="1"/>
        <end position="89"/>
    </location>
</feature>
<feature type="compositionally biased region" description="Polar residues" evidence="1">
    <location>
        <begin position="73"/>
        <end position="86"/>
    </location>
</feature>
<gene>
    <name evidence="2" type="ORF">KUF71_000627</name>
</gene>
<name>A0AAE1GTX9_9NEOP</name>
<dbReference type="EMBL" id="JAHWGI010000070">
    <property type="protein sequence ID" value="KAK3908743.1"/>
    <property type="molecule type" value="Genomic_DNA"/>
</dbReference>
<reference evidence="2" key="2">
    <citation type="journal article" date="2023" name="BMC Genomics">
        <title>Pest status, molecular evolution, and epigenetic factors derived from the genome assembly of Frankliniella fusca, a thysanopteran phytovirus vector.</title>
        <authorList>
            <person name="Catto M.A."/>
            <person name="Labadie P.E."/>
            <person name="Jacobson A.L."/>
            <person name="Kennedy G.G."/>
            <person name="Srinivasan R."/>
            <person name="Hunt B.G."/>
        </authorList>
    </citation>
    <scope>NUCLEOTIDE SEQUENCE</scope>
    <source>
        <strain evidence="2">PL_HMW_Pooled</strain>
    </source>
</reference>
<reference evidence="2" key="1">
    <citation type="submission" date="2021-07" db="EMBL/GenBank/DDBJ databases">
        <authorList>
            <person name="Catto M.A."/>
            <person name="Jacobson A."/>
            <person name="Kennedy G."/>
            <person name="Labadie P."/>
            <person name="Hunt B.G."/>
            <person name="Srinivasan R."/>
        </authorList>
    </citation>
    <scope>NUCLEOTIDE SEQUENCE</scope>
    <source>
        <strain evidence="2">PL_HMW_Pooled</strain>
        <tissue evidence="2">Head</tissue>
    </source>
</reference>
<proteinExistence type="predicted"/>
<dbReference type="PANTHER" id="PTHR46579">
    <property type="entry name" value="F5/8 TYPE C DOMAIN-CONTAINING PROTEIN-RELATED"/>
    <property type="match status" value="1"/>
</dbReference>
<dbReference type="PANTHER" id="PTHR46579:SF1">
    <property type="entry name" value="F5_8 TYPE C DOMAIN-CONTAINING PROTEIN"/>
    <property type="match status" value="1"/>
</dbReference>
<evidence type="ECO:0000256" key="1">
    <source>
        <dbReference type="SAM" id="MobiDB-lite"/>
    </source>
</evidence>
<evidence type="ECO:0000313" key="2">
    <source>
        <dbReference type="EMBL" id="KAK3908743.1"/>
    </source>
</evidence>
<keyword evidence="3" id="KW-1185">Reference proteome</keyword>
<dbReference type="Proteomes" id="UP001219518">
    <property type="component" value="Unassembled WGS sequence"/>
</dbReference>
<dbReference type="AlphaFoldDB" id="A0AAE1GTX9"/>
<comment type="caution">
    <text evidence="2">The sequence shown here is derived from an EMBL/GenBank/DDBJ whole genome shotgun (WGS) entry which is preliminary data.</text>
</comment>
<organism evidence="2 3">
    <name type="scientific">Frankliniella fusca</name>
    <dbReference type="NCBI Taxonomy" id="407009"/>
    <lineage>
        <taxon>Eukaryota</taxon>
        <taxon>Metazoa</taxon>
        <taxon>Ecdysozoa</taxon>
        <taxon>Arthropoda</taxon>
        <taxon>Hexapoda</taxon>
        <taxon>Insecta</taxon>
        <taxon>Pterygota</taxon>
        <taxon>Neoptera</taxon>
        <taxon>Paraneoptera</taxon>
        <taxon>Thysanoptera</taxon>
        <taxon>Terebrantia</taxon>
        <taxon>Thripoidea</taxon>
        <taxon>Thripidae</taxon>
        <taxon>Frankliniella</taxon>
    </lineage>
</organism>